<protein>
    <recommendedName>
        <fullName evidence="5">Low-complexity protein</fullName>
    </recommendedName>
</protein>
<gene>
    <name evidence="3" type="ORF">BJN45_16480</name>
</gene>
<sequence length="108" mass="10674">MKKQNFASLAAASAFAAVALTPVANAADNPFSASQLQAGYQLAQADTKGTDGKCGAKKSDAKCGADKKADAKCGADKKADAKCGADKKADAKCGADKKSADGKCGAAK</sequence>
<evidence type="ECO:0000256" key="2">
    <source>
        <dbReference type="SAM" id="SignalP"/>
    </source>
</evidence>
<evidence type="ECO:0008006" key="5">
    <source>
        <dbReference type="Google" id="ProtNLM"/>
    </source>
</evidence>
<comment type="caution">
    <text evidence="3">The sequence shown here is derived from an EMBL/GenBank/DDBJ whole genome shotgun (WGS) entry which is preliminary data.</text>
</comment>
<feature type="signal peptide" evidence="2">
    <location>
        <begin position="1"/>
        <end position="26"/>
    </location>
</feature>
<dbReference type="RefSeq" id="WP_076097242.1">
    <property type="nucleotide sequence ID" value="NZ_MTHD01000007.1"/>
</dbReference>
<feature type="compositionally biased region" description="Basic and acidic residues" evidence="1">
    <location>
        <begin position="76"/>
        <end position="101"/>
    </location>
</feature>
<evidence type="ECO:0000256" key="1">
    <source>
        <dbReference type="SAM" id="MobiDB-lite"/>
    </source>
</evidence>
<dbReference type="AlphaFoldDB" id="A0A1R1HZ74"/>
<feature type="region of interest" description="Disordered" evidence="1">
    <location>
        <begin position="76"/>
        <end position="108"/>
    </location>
</feature>
<accession>A0A1R1HZ74</accession>
<keyword evidence="4" id="KW-1185">Reference proteome</keyword>
<keyword evidence="2" id="KW-0732">Signal</keyword>
<evidence type="ECO:0000313" key="4">
    <source>
        <dbReference type="Proteomes" id="UP000187526"/>
    </source>
</evidence>
<name>A0A1R1HZ74_9RHOO</name>
<dbReference type="STRING" id="418702.BJN45_16480"/>
<organism evidence="3 4">
    <name type="scientific">Azonexus hydrophilus</name>
    <dbReference type="NCBI Taxonomy" id="418702"/>
    <lineage>
        <taxon>Bacteria</taxon>
        <taxon>Pseudomonadati</taxon>
        <taxon>Pseudomonadota</taxon>
        <taxon>Betaproteobacteria</taxon>
        <taxon>Rhodocyclales</taxon>
        <taxon>Azonexaceae</taxon>
        <taxon>Azonexus</taxon>
    </lineage>
</organism>
<reference evidence="3 4" key="1">
    <citation type="submission" date="2016-10" db="EMBL/GenBank/DDBJ databases">
        <title>Alkaliphiles isolated from bioreactors.</title>
        <authorList>
            <person name="Salah Z."/>
            <person name="Rout S.P."/>
            <person name="Humphreys P.N."/>
        </authorList>
    </citation>
    <scope>NUCLEOTIDE SEQUENCE [LARGE SCALE GENOMIC DNA]</scope>
    <source>
        <strain evidence="3 4">ZS02</strain>
    </source>
</reference>
<feature type="chain" id="PRO_5012977794" description="Low-complexity protein" evidence="2">
    <location>
        <begin position="27"/>
        <end position="108"/>
    </location>
</feature>
<dbReference type="Proteomes" id="UP000187526">
    <property type="component" value="Unassembled WGS sequence"/>
</dbReference>
<proteinExistence type="predicted"/>
<evidence type="ECO:0000313" key="3">
    <source>
        <dbReference type="EMBL" id="OMG51818.1"/>
    </source>
</evidence>
<dbReference type="EMBL" id="MTHD01000007">
    <property type="protein sequence ID" value="OMG51818.1"/>
    <property type="molecule type" value="Genomic_DNA"/>
</dbReference>